<dbReference type="InterPro" id="IPR011990">
    <property type="entry name" value="TPR-like_helical_dom_sf"/>
</dbReference>
<dbReference type="Pfam" id="PF14322">
    <property type="entry name" value="SusD-like_3"/>
    <property type="match status" value="1"/>
</dbReference>
<dbReference type="EMBL" id="FXAU01000001">
    <property type="protein sequence ID" value="SMG11785.1"/>
    <property type="molecule type" value="Genomic_DNA"/>
</dbReference>
<dbReference type="PROSITE" id="PS51257">
    <property type="entry name" value="PROKAR_LIPOPROTEIN"/>
    <property type="match status" value="1"/>
</dbReference>
<keyword evidence="3" id="KW-1185">Reference proteome</keyword>
<accession>A0A1X7IC46</accession>
<dbReference type="InterPro" id="IPR033985">
    <property type="entry name" value="SusD-like_N"/>
</dbReference>
<gene>
    <name evidence="2" type="ORF">SAMN05660862_0634</name>
</gene>
<feature type="domain" description="SusD-like N-terminal" evidence="1">
    <location>
        <begin position="23"/>
        <end position="205"/>
    </location>
</feature>
<evidence type="ECO:0000313" key="3">
    <source>
        <dbReference type="Proteomes" id="UP000192980"/>
    </source>
</evidence>
<proteinExistence type="predicted"/>
<evidence type="ECO:0000313" key="2">
    <source>
        <dbReference type="EMBL" id="SMG11785.1"/>
    </source>
</evidence>
<dbReference type="Gene3D" id="1.25.40.390">
    <property type="match status" value="1"/>
</dbReference>
<evidence type="ECO:0000259" key="1">
    <source>
        <dbReference type="Pfam" id="PF14322"/>
    </source>
</evidence>
<dbReference type="Proteomes" id="UP000192980">
    <property type="component" value="Unassembled WGS sequence"/>
</dbReference>
<sequence>MNMKYLYLIPLFFIAGALTSCDKWLDVEPNSQIKSSELFETEAGFKEALAGIYTLMTAEKLYGKDMQYGMLGVLSHEWSSFSANYNEDAAFEYGSATAEGRITNIWNGLYQAISNTNNLIKAIDAKERIFKGDNFKIIKGEAFALRAFLHFELVRLFGAAPTVDANKPAIPYVTEYSAKQTAQSSVNEVYSLILKDLQVAKDLLQVDPIFTGKEVTEMDDNGYLLNRQLHLNYYAVEALLARLYFNTGSYEKARIAANNVVNSAKFSFATQANMLAGIDFTGAPEHIFGLQINNLHQYANTYLSQEGTGIFSLNLTTLNTYYESNTSDYRYVYLFASGTGVNASNKYLRKYSEPNTQLLYYRNKSALLKLSEMYFILAGSNLLENKSVVEPLNKVRQARGVSAITVAPTDPTALYISEFRKEFFGEGQLFHLYKRMNRSAITGTDKDLVALKAYIFPIPVAEYEAANRNPNR</sequence>
<name>A0A1X7IC46_9SPHI</name>
<protein>
    <submittedName>
        <fullName evidence="2">Starch-binding associating with outer membrane</fullName>
    </submittedName>
</protein>
<dbReference type="AlphaFoldDB" id="A0A1X7IC46"/>
<dbReference type="SUPFAM" id="SSF48452">
    <property type="entry name" value="TPR-like"/>
    <property type="match status" value="1"/>
</dbReference>
<reference evidence="2 3" key="1">
    <citation type="submission" date="2017-04" db="EMBL/GenBank/DDBJ databases">
        <authorList>
            <person name="Afonso C.L."/>
            <person name="Miller P.J."/>
            <person name="Scott M.A."/>
            <person name="Spackman E."/>
            <person name="Goraichik I."/>
            <person name="Dimitrov K.M."/>
            <person name="Suarez D.L."/>
            <person name="Swayne D.E."/>
        </authorList>
    </citation>
    <scope>NUCLEOTIDE SEQUENCE [LARGE SCALE GENOMIC DNA]</scope>
    <source>
        <strain evidence="2 3">DSM 22418</strain>
    </source>
</reference>
<dbReference type="STRING" id="561061.SAMN05660862_0634"/>
<organism evidence="2 3">
    <name type="scientific">Sphingobacterium psychroaquaticum</name>
    <dbReference type="NCBI Taxonomy" id="561061"/>
    <lineage>
        <taxon>Bacteria</taxon>
        <taxon>Pseudomonadati</taxon>
        <taxon>Bacteroidota</taxon>
        <taxon>Sphingobacteriia</taxon>
        <taxon>Sphingobacteriales</taxon>
        <taxon>Sphingobacteriaceae</taxon>
        <taxon>Sphingobacterium</taxon>
    </lineage>
</organism>